<dbReference type="EMBL" id="BMAT01012502">
    <property type="protein sequence ID" value="GFR93427.1"/>
    <property type="molecule type" value="Genomic_DNA"/>
</dbReference>
<dbReference type="AlphaFoldDB" id="A0AAV4H5T0"/>
<dbReference type="Proteomes" id="UP000762676">
    <property type="component" value="Unassembled WGS sequence"/>
</dbReference>
<evidence type="ECO:0008006" key="4">
    <source>
        <dbReference type="Google" id="ProtNLM"/>
    </source>
</evidence>
<organism evidence="2 3">
    <name type="scientific">Elysia marginata</name>
    <dbReference type="NCBI Taxonomy" id="1093978"/>
    <lineage>
        <taxon>Eukaryota</taxon>
        <taxon>Metazoa</taxon>
        <taxon>Spiralia</taxon>
        <taxon>Lophotrochozoa</taxon>
        <taxon>Mollusca</taxon>
        <taxon>Gastropoda</taxon>
        <taxon>Heterobranchia</taxon>
        <taxon>Euthyneura</taxon>
        <taxon>Panpulmonata</taxon>
        <taxon>Sacoglossa</taxon>
        <taxon>Placobranchoidea</taxon>
        <taxon>Plakobranchidae</taxon>
        <taxon>Elysia</taxon>
    </lineage>
</organism>
<evidence type="ECO:0000256" key="1">
    <source>
        <dbReference type="SAM" id="MobiDB-lite"/>
    </source>
</evidence>
<accession>A0AAV4H5T0</accession>
<reference evidence="2 3" key="1">
    <citation type="journal article" date="2021" name="Elife">
        <title>Chloroplast acquisition without the gene transfer in kleptoplastic sea slugs, Plakobranchus ocellatus.</title>
        <authorList>
            <person name="Maeda T."/>
            <person name="Takahashi S."/>
            <person name="Yoshida T."/>
            <person name="Shimamura S."/>
            <person name="Takaki Y."/>
            <person name="Nagai Y."/>
            <person name="Toyoda A."/>
            <person name="Suzuki Y."/>
            <person name="Arimoto A."/>
            <person name="Ishii H."/>
            <person name="Satoh N."/>
            <person name="Nishiyama T."/>
            <person name="Hasebe M."/>
            <person name="Maruyama T."/>
            <person name="Minagawa J."/>
            <person name="Obokata J."/>
            <person name="Shigenobu S."/>
        </authorList>
    </citation>
    <scope>NUCLEOTIDE SEQUENCE [LARGE SCALE GENOMIC DNA]</scope>
</reference>
<keyword evidence="3" id="KW-1185">Reference proteome</keyword>
<evidence type="ECO:0000313" key="3">
    <source>
        <dbReference type="Proteomes" id="UP000762676"/>
    </source>
</evidence>
<protein>
    <recommendedName>
        <fullName evidence="4">Reverse transcriptase domain-containing protein</fullName>
    </recommendedName>
</protein>
<sequence length="95" mass="10491">MLRMMLLPAFKVADPGIQITYTIDGGIFNTQRHKAKTKISSSLVRDLLYADGCVIVAHAEEDLKALLTCSQKPPRNLNSQLAKNTGVLSQTARHR</sequence>
<gene>
    <name evidence="2" type="ORF">ElyMa_006225500</name>
</gene>
<evidence type="ECO:0000313" key="2">
    <source>
        <dbReference type="EMBL" id="GFR93427.1"/>
    </source>
</evidence>
<feature type="region of interest" description="Disordered" evidence="1">
    <location>
        <begin position="75"/>
        <end position="95"/>
    </location>
</feature>
<name>A0AAV4H5T0_9GAST</name>
<comment type="caution">
    <text evidence="2">The sequence shown here is derived from an EMBL/GenBank/DDBJ whole genome shotgun (WGS) entry which is preliminary data.</text>
</comment>
<proteinExistence type="predicted"/>